<dbReference type="EMBL" id="LGTC01000001">
    <property type="protein sequence ID" value="KNY26236.1"/>
    <property type="molecule type" value="Genomic_DNA"/>
</dbReference>
<feature type="compositionally biased region" description="Acidic residues" evidence="1">
    <location>
        <begin position="246"/>
        <end position="272"/>
    </location>
</feature>
<reference evidence="3" key="1">
    <citation type="submission" date="2015-07" db="EMBL/GenBank/DDBJ databases">
        <title>Near-Complete Genome Sequence of the Cellulolytic Bacterium Bacteroides (Pseudobacteroides) cellulosolvens ATCC 35603.</title>
        <authorList>
            <person name="Dassa B."/>
            <person name="Utturkar S.M."/>
            <person name="Klingeman D.M."/>
            <person name="Hurt R.A."/>
            <person name="Keller M."/>
            <person name="Xu J."/>
            <person name="Reddy Y.H.K."/>
            <person name="Borovok I."/>
            <person name="Grinberg I.R."/>
            <person name="Lamed R."/>
            <person name="Zhivin O."/>
            <person name="Bayer E.A."/>
            <person name="Brown S.D."/>
        </authorList>
    </citation>
    <scope>NUCLEOTIDE SEQUENCE [LARGE SCALE GENOMIC DNA]</scope>
    <source>
        <strain evidence="3">DSM 2933</strain>
    </source>
</reference>
<feature type="compositionally biased region" description="Acidic residues" evidence="1">
    <location>
        <begin position="288"/>
        <end position="297"/>
    </location>
</feature>
<organism evidence="2 3">
    <name type="scientific">Pseudobacteroides cellulosolvens ATCC 35603 = DSM 2933</name>
    <dbReference type="NCBI Taxonomy" id="398512"/>
    <lineage>
        <taxon>Bacteria</taxon>
        <taxon>Bacillati</taxon>
        <taxon>Bacillota</taxon>
        <taxon>Clostridia</taxon>
        <taxon>Eubacteriales</taxon>
        <taxon>Oscillospiraceae</taxon>
        <taxon>Pseudobacteroides</taxon>
    </lineage>
</organism>
<evidence type="ECO:0000313" key="3">
    <source>
        <dbReference type="Proteomes" id="UP000036923"/>
    </source>
</evidence>
<dbReference type="Proteomes" id="UP000036923">
    <property type="component" value="Unassembled WGS sequence"/>
</dbReference>
<evidence type="ECO:0000256" key="1">
    <source>
        <dbReference type="SAM" id="MobiDB-lite"/>
    </source>
</evidence>
<keyword evidence="3" id="KW-1185">Reference proteome</keyword>
<name>A0A0L6JK51_9FIRM</name>
<evidence type="ECO:0000313" key="2">
    <source>
        <dbReference type="EMBL" id="KNY26236.1"/>
    </source>
</evidence>
<feature type="region of interest" description="Disordered" evidence="1">
    <location>
        <begin position="194"/>
        <end position="229"/>
    </location>
</feature>
<comment type="caution">
    <text evidence="2">The sequence shown here is derived from an EMBL/GenBank/DDBJ whole genome shotgun (WGS) entry which is preliminary data.</text>
</comment>
<dbReference type="RefSeq" id="WP_036942240.1">
    <property type="nucleotide sequence ID" value="NZ_JQKC01000018.1"/>
</dbReference>
<proteinExistence type="predicted"/>
<dbReference type="AlphaFoldDB" id="A0A0L6JK51"/>
<sequence length="446" mass="51903">MEKSCLGRALQTYDRNNVSPKSIQNKTNSVEEVNMEEENKLQEEIFPNENVVVELENSYPEPDISESMKEELQENTSESTDEINLKTFMENTMKENEIHKTNIYENSKKIHWNENMLKRCLGAYYSASQNTKKTRKTWKRKESNICDENVVSKNEELISSESSYDIVPQEDHMLDSQIYTGETTEKVNEENEYYYSTGSESNNDESDENEKSEGEFTYSSDNESYEQDSLGKFEKISWSIISDIDEEDYDGEMDSIDEDIQADNESSNETDSYEGRSDVADSYGGGSDDADSYEDGYENDYEDSYVQEDLLKDKYHNGNNGTDQYFSEAVDDNFESDYQENEVLAYSDENEVYDFEDMRPVETLDLEIANNTIDNTNWDNGWDECDVLNNEYNDIETVGSFIDYRNISEDYDDYDFDCQTQIETPEYMSDYDQISYGQSVECRIIT</sequence>
<accession>A0A0L6JK51</accession>
<protein>
    <submittedName>
        <fullName evidence="2">Uncharacterized protein</fullName>
    </submittedName>
</protein>
<gene>
    <name evidence="2" type="ORF">Bccel_1498</name>
</gene>
<feature type="region of interest" description="Disordered" evidence="1">
    <location>
        <begin position="246"/>
        <end position="297"/>
    </location>
</feature>